<dbReference type="Proteomes" id="UP000001611">
    <property type="component" value="Chromosome 1"/>
</dbReference>
<evidence type="ECO:0000256" key="1">
    <source>
        <dbReference type="SAM" id="MobiDB-lite"/>
    </source>
</evidence>
<reference evidence="2 3" key="1">
    <citation type="submission" date="2008-03" db="EMBL/GenBank/DDBJ databases">
        <title>The Genome Sequence of Verticillium dahliae VdLs.17.</title>
        <authorList>
            <consortium name="The Broad Institute Genome Sequencing Platform"/>
            <person name="Ma L.-J.J."/>
            <person name="Klosterman S.J."/>
            <person name="Subbarao K."/>
            <person name="Dobinson K."/>
            <person name="Veronese P."/>
            <person name="Kang S."/>
            <person name="Gold S.E."/>
            <person name="Young S."/>
            <person name="Jaffe D."/>
            <person name="Gnerre S."/>
            <person name="Berlin A."/>
            <person name="Heiman D."/>
            <person name="Hepburn T."/>
            <person name="Sykes S."/>
            <person name="Alvarado L."/>
            <person name="Kodira C.D."/>
            <person name="Lander E."/>
            <person name="Galagan J."/>
            <person name="Nusbaum C."/>
            <person name="Birren B."/>
        </authorList>
    </citation>
    <scope>NUCLEOTIDE SEQUENCE [LARGE SCALE GENOMIC DNA]</scope>
    <source>
        <strain evidence="3">VdLs.17 / ATCC MYA-4575 / FGSC 10137</strain>
    </source>
</reference>
<dbReference type="OrthoDB" id="17089at2759"/>
<dbReference type="OMA" id="FGRCDDF"/>
<feature type="region of interest" description="Disordered" evidence="1">
    <location>
        <begin position="28"/>
        <end position="106"/>
    </location>
</feature>
<dbReference type="EMBL" id="DS572701">
    <property type="protein sequence ID" value="EGY22922.1"/>
    <property type="molecule type" value="Genomic_DNA"/>
</dbReference>
<feature type="region of interest" description="Disordered" evidence="1">
    <location>
        <begin position="125"/>
        <end position="196"/>
    </location>
</feature>
<dbReference type="GO" id="GO:0005743">
    <property type="term" value="C:mitochondrial inner membrane"/>
    <property type="evidence" value="ECO:0007669"/>
    <property type="project" value="TreeGrafter"/>
</dbReference>
<feature type="compositionally biased region" description="Pro residues" evidence="1">
    <location>
        <begin position="36"/>
        <end position="47"/>
    </location>
</feature>
<dbReference type="RefSeq" id="XP_009649102.1">
    <property type="nucleotide sequence ID" value="XM_009650807.1"/>
</dbReference>
<evidence type="ECO:0000313" key="3">
    <source>
        <dbReference type="Proteomes" id="UP000001611"/>
    </source>
</evidence>
<dbReference type="InterPro" id="IPR007849">
    <property type="entry name" value="ATP10"/>
</dbReference>
<dbReference type="GeneID" id="20705823"/>
<dbReference type="KEGG" id="vda:VDAG_04360"/>
<proteinExistence type="predicted"/>
<feature type="compositionally biased region" description="Pro residues" evidence="1">
    <location>
        <begin position="82"/>
        <end position="96"/>
    </location>
</feature>
<dbReference type="GO" id="GO:0033615">
    <property type="term" value="P:mitochondrial proton-transporting ATP synthase complex assembly"/>
    <property type="evidence" value="ECO:0007669"/>
    <property type="project" value="TreeGrafter"/>
</dbReference>
<name>G2X236_VERDV</name>
<feature type="compositionally biased region" description="Low complexity" evidence="1">
    <location>
        <begin position="155"/>
        <end position="183"/>
    </location>
</feature>
<dbReference type="eggNOG" id="KOG4614">
    <property type="taxonomic scope" value="Eukaryota"/>
</dbReference>
<sequence>MASRLANPRRFVACSLCQWQQRLFTTSARRLAEKPAPLPPTPSPPSAPAGTVPLQKPKPELPGAAIKAPRSYGARLDKFTPEPLPRPIGMPGPPHPNDNSGYDPRTIKERRDDFVNYDKHLARRRQLWPAPTSATGATSSSTTASPSSRRRAPSKPKSPSSSPTLSATPSTPRTAASAPRPTSCTARRPSSPCVQGRWAEDQTDSFLAPAANPALHALLADARGDDRLQLVRLNMEDNTLKAWLVSLFMGGLRRRLAASEWGRYFLVRRPVTPEISESIGLLNSKVGYVYLVDHLCRIRWAASAAATPDELASLVKSARTVLNEMERDRQDLRALEAAGQI</sequence>
<dbReference type="HOGENOM" id="CLU_047290_1_0_1"/>
<evidence type="ECO:0000313" key="2">
    <source>
        <dbReference type="EMBL" id="EGY22922.1"/>
    </source>
</evidence>
<dbReference type="STRING" id="498257.G2X236"/>
<dbReference type="PANTHER" id="PTHR28106">
    <property type="entry name" value="MITOCHONDRIAL ATPASE COMPLEX SUBUNIT ATP10"/>
    <property type="match status" value="1"/>
</dbReference>
<dbReference type="InParanoid" id="G2X236"/>
<accession>G2X236</accession>
<dbReference type="PANTHER" id="PTHR28106:SF1">
    <property type="entry name" value="MITOCHONDRIAL ATPASE COMPLEX SUBUNIT ATP10"/>
    <property type="match status" value="1"/>
</dbReference>
<dbReference type="Pfam" id="PF05176">
    <property type="entry name" value="ATP-synt_10"/>
    <property type="match status" value="2"/>
</dbReference>
<protein>
    <submittedName>
        <fullName evidence="2">Mitochondrial ATPase complex subunit ATP10</fullName>
    </submittedName>
</protein>
<organism evidence="2 3">
    <name type="scientific">Verticillium dahliae (strain VdLs.17 / ATCC MYA-4575 / FGSC 10137)</name>
    <name type="common">Verticillium wilt</name>
    <dbReference type="NCBI Taxonomy" id="498257"/>
    <lineage>
        <taxon>Eukaryota</taxon>
        <taxon>Fungi</taxon>
        <taxon>Dikarya</taxon>
        <taxon>Ascomycota</taxon>
        <taxon>Pezizomycotina</taxon>
        <taxon>Sordariomycetes</taxon>
        <taxon>Hypocreomycetidae</taxon>
        <taxon>Glomerellales</taxon>
        <taxon>Plectosphaerellaceae</taxon>
        <taxon>Verticillium</taxon>
    </lineage>
</organism>
<keyword evidence="3" id="KW-1185">Reference proteome</keyword>
<gene>
    <name evidence="2" type="ORF">VDAG_04360</name>
</gene>
<feature type="compositionally biased region" description="Low complexity" evidence="1">
    <location>
        <begin position="129"/>
        <end position="147"/>
    </location>
</feature>
<dbReference type="AlphaFoldDB" id="G2X236"/>